<evidence type="ECO:0000313" key="7">
    <source>
        <dbReference type="EMBL" id="SMC66797.1"/>
    </source>
</evidence>
<dbReference type="RefSeq" id="WP_084425093.1">
    <property type="nucleotide sequence ID" value="NZ_FWXV01000001.1"/>
</dbReference>
<keyword evidence="8" id="KW-1185">Reference proteome</keyword>
<feature type="transmembrane region" description="Helical" evidence="6">
    <location>
        <begin position="157"/>
        <end position="175"/>
    </location>
</feature>
<dbReference type="InterPro" id="IPR010343">
    <property type="entry name" value="ArAE_1"/>
</dbReference>
<keyword evidence="4 6" id="KW-1133">Transmembrane helix</keyword>
<feature type="transmembrane region" description="Helical" evidence="6">
    <location>
        <begin position="84"/>
        <end position="117"/>
    </location>
</feature>
<evidence type="ECO:0000256" key="5">
    <source>
        <dbReference type="ARBA" id="ARBA00023136"/>
    </source>
</evidence>
<feature type="transmembrane region" description="Helical" evidence="6">
    <location>
        <begin position="54"/>
        <end position="72"/>
    </location>
</feature>
<feature type="transmembrane region" description="Helical" evidence="6">
    <location>
        <begin position="29"/>
        <end position="48"/>
    </location>
</feature>
<dbReference type="EMBL" id="FWXV01000001">
    <property type="protein sequence ID" value="SMC66797.1"/>
    <property type="molecule type" value="Genomic_DNA"/>
</dbReference>
<keyword evidence="5 6" id="KW-0472">Membrane</keyword>
<proteinExistence type="predicted"/>
<dbReference type="Pfam" id="PF06081">
    <property type="entry name" value="ArAE_1"/>
    <property type="match status" value="1"/>
</dbReference>
<feature type="transmembrane region" description="Helical" evidence="6">
    <location>
        <begin position="129"/>
        <end position="150"/>
    </location>
</feature>
<sequence>MTDHVWSRFALAPLKWFNRAVRGAGPERAALAQAVKAALAAVLAWLAAAELFELPQPFLAPWAAVFIVEATVYRSLRSAGQQVAAVGVAVSLAAVVDAVVPWQVLGMAIAVLTGLLIGQGRWFGDSGPWIGITALLLITWGTVTQSALLVDRLIETVLGVSIGLAVNALVFPPVYGARAQQATRRLASDMAELLEEMAEALRGDLSSDQADNWASRASSALVLVRQAEHSIELNRESRRLNLRQSVFVFRTPYDERRAILCGLRDAWPHIAEIAQTLRTTTGRVDPFDAPDRPSREAFATLLDRMASVVRLRAEGQGSRAEFESVLAETREALDVISDRLRDTYSFGLAGMVLPARHALRELTAA</sequence>
<keyword evidence="3 6" id="KW-0812">Transmembrane</keyword>
<dbReference type="AlphaFoldDB" id="A0A1Y5X2P5"/>
<comment type="subcellular location">
    <subcellularLocation>
        <location evidence="1">Cell membrane</location>
        <topology evidence="1">Multi-pass membrane protein</topology>
    </subcellularLocation>
</comment>
<name>A0A1Y5X2P5_KIBAR</name>
<keyword evidence="2" id="KW-1003">Cell membrane</keyword>
<evidence type="ECO:0000256" key="6">
    <source>
        <dbReference type="SAM" id="Phobius"/>
    </source>
</evidence>
<accession>A0A1Y5X2P5</accession>
<evidence type="ECO:0000256" key="4">
    <source>
        <dbReference type="ARBA" id="ARBA00022989"/>
    </source>
</evidence>
<gene>
    <name evidence="7" type="ORF">SAMN05661093_01349</name>
</gene>
<evidence type="ECO:0000256" key="2">
    <source>
        <dbReference type="ARBA" id="ARBA00022475"/>
    </source>
</evidence>
<evidence type="ECO:0000256" key="1">
    <source>
        <dbReference type="ARBA" id="ARBA00004651"/>
    </source>
</evidence>
<evidence type="ECO:0000256" key="3">
    <source>
        <dbReference type="ARBA" id="ARBA00022692"/>
    </source>
</evidence>
<organism evidence="7 8">
    <name type="scientific">Kibdelosporangium aridum</name>
    <dbReference type="NCBI Taxonomy" id="2030"/>
    <lineage>
        <taxon>Bacteria</taxon>
        <taxon>Bacillati</taxon>
        <taxon>Actinomycetota</taxon>
        <taxon>Actinomycetes</taxon>
        <taxon>Pseudonocardiales</taxon>
        <taxon>Pseudonocardiaceae</taxon>
        <taxon>Kibdelosporangium</taxon>
    </lineage>
</organism>
<dbReference type="Proteomes" id="UP000192674">
    <property type="component" value="Unassembled WGS sequence"/>
</dbReference>
<protein>
    <submittedName>
        <fullName evidence="7">Aromatic acid exporter family member 1</fullName>
    </submittedName>
</protein>
<evidence type="ECO:0000313" key="8">
    <source>
        <dbReference type="Proteomes" id="UP000192674"/>
    </source>
</evidence>
<reference evidence="7 8" key="1">
    <citation type="submission" date="2017-04" db="EMBL/GenBank/DDBJ databases">
        <authorList>
            <person name="Afonso C.L."/>
            <person name="Miller P.J."/>
            <person name="Scott M.A."/>
            <person name="Spackman E."/>
            <person name="Goraichik I."/>
            <person name="Dimitrov K.M."/>
            <person name="Suarez D.L."/>
            <person name="Swayne D.E."/>
        </authorList>
    </citation>
    <scope>NUCLEOTIDE SEQUENCE [LARGE SCALE GENOMIC DNA]</scope>
    <source>
        <strain evidence="7 8">DSM 43828</strain>
    </source>
</reference>
<dbReference type="GO" id="GO:0005886">
    <property type="term" value="C:plasma membrane"/>
    <property type="evidence" value="ECO:0007669"/>
    <property type="project" value="UniProtKB-SubCell"/>
</dbReference>
<dbReference type="OrthoDB" id="4458428at2"/>